<dbReference type="Gene3D" id="6.20.210.20">
    <property type="entry name" value="THAP domain"/>
    <property type="match status" value="1"/>
</dbReference>
<evidence type="ECO:0000256" key="7">
    <source>
        <dbReference type="SAM" id="MobiDB-lite"/>
    </source>
</evidence>
<dbReference type="InterPro" id="IPR006612">
    <property type="entry name" value="THAP_Znf"/>
</dbReference>
<keyword evidence="1" id="KW-0479">Metal-binding</keyword>
<dbReference type="PANTHER" id="PTHR47696:SF1">
    <property type="entry name" value="THAP DOMAIN-CONTAINING PROTEIN 2"/>
    <property type="match status" value="1"/>
</dbReference>
<feature type="non-terminal residue" evidence="9">
    <location>
        <position position="291"/>
    </location>
</feature>
<evidence type="ECO:0000256" key="3">
    <source>
        <dbReference type="ARBA" id="ARBA00022833"/>
    </source>
</evidence>
<dbReference type="EMBL" id="HAEC01011272">
    <property type="protein sequence ID" value="SBQ79489.1"/>
    <property type="molecule type" value="Transcribed_RNA"/>
</dbReference>
<feature type="region of interest" description="Disordered" evidence="7">
    <location>
        <begin position="97"/>
        <end position="130"/>
    </location>
</feature>
<evidence type="ECO:0000256" key="4">
    <source>
        <dbReference type="ARBA" id="ARBA00023125"/>
    </source>
</evidence>
<evidence type="ECO:0000256" key="5">
    <source>
        <dbReference type="PROSITE-ProRule" id="PRU00309"/>
    </source>
</evidence>
<dbReference type="InterPro" id="IPR026521">
    <property type="entry name" value="THAP2"/>
</dbReference>
<dbReference type="PROSITE" id="PS50950">
    <property type="entry name" value="ZF_THAP"/>
    <property type="match status" value="1"/>
</dbReference>
<name>A0A1A8H8D7_9TELE</name>
<dbReference type="PANTHER" id="PTHR47696">
    <property type="entry name" value="THAP DOMAIN-CONTAINING PROTEIN 2"/>
    <property type="match status" value="1"/>
</dbReference>
<keyword evidence="6" id="KW-0175">Coiled coil</keyword>
<keyword evidence="3" id="KW-0862">Zinc</keyword>
<feature type="coiled-coil region" evidence="6">
    <location>
        <begin position="148"/>
        <end position="186"/>
    </location>
</feature>
<reference evidence="9" key="1">
    <citation type="submission" date="2016-05" db="EMBL/GenBank/DDBJ databases">
        <authorList>
            <person name="Lavstsen T."/>
            <person name="Jespersen J.S."/>
        </authorList>
    </citation>
    <scope>NUCLEOTIDE SEQUENCE</scope>
    <source>
        <tissue evidence="9">Brain</tissue>
    </source>
</reference>
<dbReference type="SMART" id="SM00692">
    <property type="entry name" value="DM3"/>
    <property type="match status" value="1"/>
</dbReference>
<keyword evidence="2 5" id="KW-0863">Zinc-finger</keyword>
<organism evidence="9">
    <name type="scientific">Nothobranchius korthausae</name>
    <dbReference type="NCBI Taxonomy" id="1143690"/>
    <lineage>
        <taxon>Eukaryota</taxon>
        <taxon>Metazoa</taxon>
        <taxon>Chordata</taxon>
        <taxon>Craniata</taxon>
        <taxon>Vertebrata</taxon>
        <taxon>Euteleostomi</taxon>
        <taxon>Actinopterygii</taxon>
        <taxon>Neopterygii</taxon>
        <taxon>Teleostei</taxon>
        <taxon>Neoteleostei</taxon>
        <taxon>Acanthomorphata</taxon>
        <taxon>Ovalentaria</taxon>
        <taxon>Atherinomorphae</taxon>
        <taxon>Cyprinodontiformes</taxon>
        <taxon>Nothobranchiidae</taxon>
        <taxon>Nothobranchius</taxon>
    </lineage>
</organism>
<gene>
    <name evidence="9" type="primary">THAP9</name>
</gene>
<evidence type="ECO:0000256" key="1">
    <source>
        <dbReference type="ARBA" id="ARBA00022723"/>
    </source>
</evidence>
<dbReference type="GO" id="GO:0003677">
    <property type="term" value="F:DNA binding"/>
    <property type="evidence" value="ECO:0007669"/>
    <property type="project" value="UniProtKB-UniRule"/>
</dbReference>
<dbReference type="SMART" id="SM00980">
    <property type="entry name" value="THAP"/>
    <property type="match status" value="1"/>
</dbReference>
<evidence type="ECO:0000313" key="9">
    <source>
        <dbReference type="EMBL" id="SBQ79489.1"/>
    </source>
</evidence>
<evidence type="ECO:0000256" key="2">
    <source>
        <dbReference type="ARBA" id="ARBA00022771"/>
    </source>
</evidence>
<evidence type="ECO:0000256" key="6">
    <source>
        <dbReference type="SAM" id="Coils"/>
    </source>
</evidence>
<feature type="domain" description="THAP-type" evidence="8">
    <location>
        <begin position="1"/>
        <end position="83"/>
    </location>
</feature>
<proteinExistence type="predicted"/>
<dbReference type="SUPFAM" id="SSF57716">
    <property type="entry name" value="Glucocorticoid receptor-like (DNA-binding domain)"/>
    <property type="match status" value="1"/>
</dbReference>
<protein>
    <submittedName>
        <fullName evidence="9">THAP domain containing 9</fullName>
    </submittedName>
</protein>
<accession>A0A1A8H8D7</accession>
<dbReference type="Pfam" id="PF05485">
    <property type="entry name" value="THAP"/>
    <property type="match status" value="1"/>
</dbReference>
<keyword evidence="4 5" id="KW-0238">DNA-binding</keyword>
<dbReference type="AlphaFoldDB" id="A0A1A8H8D7"/>
<evidence type="ECO:0000259" key="8">
    <source>
        <dbReference type="PROSITE" id="PS50950"/>
    </source>
</evidence>
<dbReference type="GO" id="GO:0008270">
    <property type="term" value="F:zinc ion binding"/>
    <property type="evidence" value="ECO:0007669"/>
    <property type="project" value="UniProtKB-KW"/>
</dbReference>
<reference evidence="9" key="2">
    <citation type="submission" date="2016-06" db="EMBL/GenBank/DDBJ databases">
        <title>The genome of a short-lived fish provides insights into sex chromosome evolution and the genetic control of aging.</title>
        <authorList>
            <person name="Reichwald K."/>
            <person name="Felder M."/>
            <person name="Petzold A."/>
            <person name="Koch P."/>
            <person name="Groth M."/>
            <person name="Platzer M."/>
        </authorList>
    </citation>
    <scope>NUCLEOTIDE SEQUENCE</scope>
    <source>
        <tissue evidence="9">Brain</tissue>
    </source>
</reference>
<dbReference type="InterPro" id="IPR038441">
    <property type="entry name" value="THAP_Znf_sf"/>
</dbReference>
<sequence>MPDFCAAYGCSNRRCLQTRQRGITFHSFPKDGERRRQWEVALRWENFVVTNRTMICSEHFKAGDFDRTGQTVRLKAGVRPTIFSFPAHLQKVIRTRTTATSRRADDSLDVSEPNEPGAAGERHKEQKSQATDHAYGLPACPKYIKAKLDAASARIRKLEREKSDAMKREMRAKECIQSLLKELKDKNLITEELNELERYSGLPQGFAVRRAMTKLSCDVCRASLVMDAASACDDQSYHLLTLKNNEGLVVPSEGTVRIIRAAEDNSPGISGQTITAHQTTGGHLHCAQEDR</sequence>